<evidence type="ECO:0000256" key="2">
    <source>
        <dbReference type="ARBA" id="ARBA00008193"/>
    </source>
</evidence>
<feature type="transmembrane region" description="Helical" evidence="8">
    <location>
        <begin position="63"/>
        <end position="84"/>
    </location>
</feature>
<feature type="transmembrane region" description="Helical" evidence="8">
    <location>
        <begin position="36"/>
        <end position="57"/>
    </location>
</feature>
<comment type="caution">
    <text evidence="10">The sequence shown here is derived from an EMBL/GenBank/DDBJ whole genome shotgun (WGS) entry which is preliminary data.</text>
</comment>
<dbReference type="InterPro" id="IPR005115">
    <property type="entry name" value="Gly_transporter"/>
</dbReference>
<evidence type="ECO:0000313" key="10">
    <source>
        <dbReference type="EMBL" id="NIH52994.1"/>
    </source>
</evidence>
<evidence type="ECO:0000256" key="5">
    <source>
        <dbReference type="ARBA" id="ARBA00022989"/>
    </source>
</evidence>
<evidence type="ECO:0000256" key="3">
    <source>
        <dbReference type="ARBA" id="ARBA00022475"/>
    </source>
</evidence>
<dbReference type="PANTHER" id="PTHR30506:SF3">
    <property type="entry name" value="UPF0126 INNER MEMBRANE PROTEIN YADS-RELATED"/>
    <property type="match status" value="1"/>
</dbReference>
<dbReference type="GO" id="GO:0005886">
    <property type="term" value="C:plasma membrane"/>
    <property type="evidence" value="ECO:0007669"/>
    <property type="project" value="UniProtKB-SubCell"/>
</dbReference>
<comment type="similarity">
    <text evidence="2">Belongs to the UPF0126 family.</text>
</comment>
<comment type="subcellular location">
    <subcellularLocation>
        <location evidence="1">Cell membrane</location>
        <topology evidence="1">Multi-pass membrane protein</topology>
    </subcellularLocation>
</comment>
<feature type="compositionally biased region" description="Polar residues" evidence="7">
    <location>
        <begin position="292"/>
        <end position="301"/>
    </location>
</feature>
<evidence type="ECO:0000256" key="4">
    <source>
        <dbReference type="ARBA" id="ARBA00022692"/>
    </source>
</evidence>
<keyword evidence="6 8" id="KW-0472">Membrane</keyword>
<evidence type="ECO:0000256" key="7">
    <source>
        <dbReference type="SAM" id="MobiDB-lite"/>
    </source>
</evidence>
<feature type="transmembrane region" description="Helical" evidence="8">
    <location>
        <begin position="6"/>
        <end position="29"/>
    </location>
</feature>
<evidence type="ECO:0000256" key="6">
    <source>
        <dbReference type="ARBA" id="ARBA00023136"/>
    </source>
</evidence>
<protein>
    <submittedName>
        <fullName evidence="10">Putative membrane protein YeiH</fullName>
    </submittedName>
</protein>
<dbReference type="RefSeq" id="WP_167148248.1">
    <property type="nucleotide sequence ID" value="NZ_JAAMOX010000001.1"/>
</dbReference>
<dbReference type="Pfam" id="PF03458">
    <property type="entry name" value="Gly_transporter"/>
    <property type="match status" value="2"/>
</dbReference>
<feature type="domain" description="Glycine transporter" evidence="9">
    <location>
        <begin position="97"/>
        <end position="170"/>
    </location>
</feature>
<accession>A0A7X5QZP1</accession>
<proteinExistence type="inferred from homology"/>
<evidence type="ECO:0000256" key="8">
    <source>
        <dbReference type="SAM" id="Phobius"/>
    </source>
</evidence>
<dbReference type="AlphaFoldDB" id="A0A7X5QZP1"/>
<feature type="transmembrane region" description="Helical" evidence="8">
    <location>
        <begin position="154"/>
        <end position="174"/>
    </location>
</feature>
<evidence type="ECO:0000256" key="1">
    <source>
        <dbReference type="ARBA" id="ARBA00004651"/>
    </source>
</evidence>
<sequence length="301" mass="31245">MLNTSFSIPLWGDLLAVGIGSLQGAMFAAGFKRIDLLGVAIIGIATGLGGGLLRDILLGVSPIAFQSNPYLITATLAALAGMLLQRVVTKLDPVITVLDALTIGLFAAIGTTKSLSLGLPIVPSILIGCVSAVGGSMLRDLLLSMPIALMHVGSLYAVAAIAGSGVLVLCLVLGVQVTVAAGVCVVVTFVIRLLAVRYGWSLPEQRALSRIRRKRREAAEDARVTTGSSRPMSLRRRRILDTPAGHGSQGHGASGLDGRTPTTSIPVVRPSAARPPTSSIKVIRQRKDGQPPTGSTPRPQS</sequence>
<evidence type="ECO:0000259" key="9">
    <source>
        <dbReference type="Pfam" id="PF03458"/>
    </source>
</evidence>
<feature type="domain" description="Glycine transporter" evidence="9">
    <location>
        <begin position="11"/>
        <end position="85"/>
    </location>
</feature>
<feature type="region of interest" description="Disordered" evidence="7">
    <location>
        <begin position="214"/>
        <end position="301"/>
    </location>
</feature>
<dbReference type="Proteomes" id="UP000541033">
    <property type="component" value="Unassembled WGS sequence"/>
</dbReference>
<dbReference type="EMBL" id="JAAMOX010000001">
    <property type="protein sequence ID" value="NIH52994.1"/>
    <property type="molecule type" value="Genomic_DNA"/>
</dbReference>
<feature type="transmembrane region" description="Helical" evidence="8">
    <location>
        <begin position="180"/>
        <end position="200"/>
    </location>
</feature>
<gene>
    <name evidence="10" type="ORF">FHX76_000862</name>
</gene>
<reference evidence="10 11" key="1">
    <citation type="submission" date="2020-02" db="EMBL/GenBank/DDBJ databases">
        <title>Sequencing the genomes of 1000 actinobacteria strains.</title>
        <authorList>
            <person name="Klenk H.-P."/>
        </authorList>
    </citation>
    <scope>NUCLEOTIDE SEQUENCE [LARGE SCALE GENOMIC DNA]</scope>
    <source>
        <strain evidence="10 11">DSM 27960</strain>
    </source>
</reference>
<dbReference type="PANTHER" id="PTHR30506">
    <property type="entry name" value="INNER MEMBRANE PROTEIN"/>
    <property type="match status" value="1"/>
</dbReference>
<keyword evidence="5 8" id="KW-1133">Transmembrane helix</keyword>
<evidence type="ECO:0000313" key="11">
    <source>
        <dbReference type="Proteomes" id="UP000541033"/>
    </source>
</evidence>
<name>A0A7X5QZP1_9MICO</name>
<keyword evidence="3" id="KW-1003">Cell membrane</keyword>
<keyword evidence="4 8" id="KW-0812">Transmembrane</keyword>
<feature type="transmembrane region" description="Helical" evidence="8">
    <location>
        <begin position="121"/>
        <end position="142"/>
    </location>
</feature>
<keyword evidence="11" id="KW-1185">Reference proteome</keyword>
<organism evidence="10 11">
    <name type="scientific">Lysinibacter cavernae</name>
    <dbReference type="NCBI Taxonomy" id="1640652"/>
    <lineage>
        <taxon>Bacteria</taxon>
        <taxon>Bacillati</taxon>
        <taxon>Actinomycetota</taxon>
        <taxon>Actinomycetes</taxon>
        <taxon>Micrococcales</taxon>
        <taxon>Microbacteriaceae</taxon>
        <taxon>Lysinibacter</taxon>
    </lineage>
</organism>